<evidence type="ECO:0000313" key="8">
    <source>
        <dbReference type="EMBL" id="EGG29047.1"/>
    </source>
</evidence>
<keyword evidence="3" id="KW-0812">Transmembrane</keyword>
<sequence length="322" mass="35403">MNEPVQNQNAPVTPQYPFVADDEIDLKELFMVLWAGKWVISAITALAGVIAVVVALIMPNIYTSSALLAPAESTSGMSSLMKQYGGLASLAGISLPGGGDSSKSGLAKELLKSRAFLSDFIRRRNILPDLMATKAWDASANAIEYDTELYDVKGNVWVRDVAPPKQAEPSMQEAYNAFTDILSVSEDKETAFVTVSIEHQSPYVAQQWVSWLVDDINQAVKDQDVAEAKRSIEYLKEQISNTSLAELQTMFFELIQSQTETIMLAEVRPEYVFKTIDPAVVPEEKSKPKRALICVLGTMLGGMLGVLIVLVRHYAFSEARSD</sequence>
<evidence type="ECO:0000256" key="5">
    <source>
        <dbReference type="ARBA" id="ARBA00023136"/>
    </source>
</evidence>
<dbReference type="Gene3D" id="3.30.1890.10">
    <property type="entry name" value="FepE-like"/>
    <property type="match status" value="1"/>
</dbReference>
<comment type="subcellular location">
    <subcellularLocation>
        <location evidence="1">Cell membrane</location>
        <topology evidence="1">Multi-pass membrane protein</topology>
    </subcellularLocation>
</comment>
<dbReference type="InterPro" id="IPR050445">
    <property type="entry name" value="Bact_polysacc_biosynth/exp"/>
</dbReference>
<evidence type="ECO:0000256" key="4">
    <source>
        <dbReference type="ARBA" id="ARBA00022989"/>
    </source>
</evidence>
<keyword evidence="4" id="KW-1133">Transmembrane helix</keyword>
<comment type="caution">
    <text evidence="8">The sequence shown here is derived from an EMBL/GenBank/DDBJ whole genome shotgun (WGS) entry which is preliminary data.</text>
</comment>
<accession>F3L3S4</accession>
<organism evidence="8 9">
    <name type="scientific">Aequoribacter fuscus</name>
    <dbReference type="NCBI Taxonomy" id="2518989"/>
    <lineage>
        <taxon>Bacteria</taxon>
        <taxon>Pseudomonadati</taxon>
        <taxon>Pseudomonadota</taxon>
        <taxon>Gammaproteobacteria</taxon>
        <taxon>Cellvibrionales</taxon>
        <taxon>Halieaceae</taxon>
        <taxon>Aequoribacter</taxon>
    </lineage>
</organism>
<dbReference type="OrthoDB" id="9775724at2"/>
<dbReference type="InterPro" id="IPR003856">
    <property type="entry name" value="LPS_length_determ_N"/>
</dbReference>
<feature type="domain" description="Polysaccharide chain length determinant N-terminal" evidence="6">
    <location>
        <begin position="22"/>
        <end position="122"/>
    </location>
</feature>
<gene>
    <name evidence="8" type="ORF">IMCC3088_2266</name>
</gene>
<evidence type="ECO:0000256" key="1">
    <source>
        <dbReference type="ARBA" id="ARBA00004651"/>
    </source>
</evidence>
<reference evidence="8 9" key="1">
    <citation type="journal article" date="2011" name="J. Bacteriol.">
        <title>Genome sequence of strain IMCC3088, a proteorhodopsin-containing marine bacterium belonging to the OM60/NOR5 clade.</title>
        <authorList>
            <person name="Jang Y."/>
            <person name="Oh H.M."/>
            <person name="Kang I."/>
            <person name="Lee K."/>
            <person name="Yang S.J."/>
            <person name="Cho J.C."/>
        </authorList>
    </citation>
    <scope>NUCLEOTIDE SEQUENCE [LARGE SCALE GENOMIC DNA]</scope>
    <source>
        <strain evidence="8 9">IMCC3088</strain>
    </source>
</reference>
<evidence type="ECO:0000256" key="2">
    <source>
        <dbReference type="ARBA" id="ARBA00022475"/>
    </source>
</evidence>
<name>F3L3S4_9GAMM</name>
<evidence type="ECO:0000259" key="6">
    <source>
        <dbReference type="Pfam" id="PF02706"/>
    </source>
</evidence>
<dbReference type="RefSeq" id="WP_009576454.1">
    <property type="nucleotide sequence ID" value="NZ_AEIG01000066.1"/>
</dbReference>
<dbReference type="InterPro" id="IPR032807">
    <property type="entry name" value="GNVR"/>
</dbReference>
<dbReference type="Pfam" id="PF02706">
    <property type="entry name" value="Wzz"/>
    <property type="match status" value="1"/>
</dbReference>
<evidence type="ECO:0000256" key="3">
    <source>
        <dbReference type="ARBA" id="ARBA00022692"/>
    </source>
</evidence>
<dbReference type="Pfam" id="PF13807">
    <property type="entry name" value="GNVR"/>
    <property type="match status" value="1"/>
</dbReference>
<keyword evidence="5" id="KW-0472">Membrane</keyword>
<dbReference type="STRING" id="2518989.IMCC3088_2266"/>
<dbReference type="eggNOG" id="COG3765">
    <property type="taxonomic scope" value="Bacteria"/>
</dbReference>
<keyword evidence="9" id="KW-1185">Reference proteome</keyword>
<dbReference type="GO" id="GO:0004713">
    <property type="term" value="F:protein tyrosine kinase activity"/>
    <property type="evidence" value="ECO:0007669"/>
    <property type="project" value="TreeGrafter"/>
</dbReference>
<dbReference type="GO" id="GO:0005886">
    <property type="term" value="C:plasma membrane"/>
    <property type="evidence" value="ECO:0007669"/>
    <property type="project" value="UniProtKB-SubCell"/>
</dbReference>
<dbReference type="EMBL" id="AEIG01000066">
    <property type="protein sequence ID" value="EGG29047.1"/>
    <property type="molecule type" value="Genomic_DNA"/>
</dbReference>
<dbReference type="AlphaFoldDB" id="F3L3S4"/>
<evidence type="ECO:0000313" key="9">
    <source>
        <dbReference type="Proteomes" id="UP000005615"/>
    </source>
</evidence>
<dbReference type="PANTHER" id="PTHR32309">
    <property type="entry name" value="TYROSINE-PROTEIN KINASE"/>
    <property type="match status" value="1"/>
</dbReference>
<dbReference type="Proteomes" id="UP000005615">
    <property type="component" value="Unassembled WGS sequence"/>
</dbReference>
<protein>
    <submittedName>
        <fullName evidence="8">Lipopolysaccharide biosynthesis</fullName>
    </submittedName>
</protein>
<dbReference type="PANTHER" id="PTHR32309:SF13">
    <property type="entry name" value="FERRIC ENTEROBACTIN TRANSPORT PROTEIN FEPE"/>
    <property type="match status" value="1"/>
</dbReference>
<feature type="domain" description="Tyrosine-protein kinase G-rich" evidence="7">
    <location>
        <begin position="274"/>
        <end position="313"/>
    </location>
</feature>
<keyword evidence="2" id="KW-1003">Cell membrane</keyword>
<proteinExistence type="predicted"/>
<evidence type="ECO:0000259" key="7">
    <source>
        <dbReference type="Pfam" id="PF13807"/>
    </source>
</evidence>